<evidence type="ECO:0000256" key="5">
    <source>
        <dbReference type="ARBA" id="ARBA00023136"/>
    </source>
</evidence>
<feature type="transmembrane region" description="Helical" evidence="6">
    <location>
        <begin position="40"/>
        <end position="59"/>
    </location>
</feature>
<dbReference type="PANTHER" id="PTHR30086">
    <property type="entry name" value="ARGININE EXPORTER PROTEIN ARGO"/>
    <property type="match status" value="1"/>
</dbReference>
<evidence type="ECO:0000256" key="4">
    <source>
        <dbReference type="ARBA" id="ARBA00022989"/>
    </source>
</evidence>
<evidence type="ECO:0000256" key="6">
    <source>
        <dbReference type="SAM" id="Phobius"/>
    </source>
</evidence>
<dbReference type="PANTHER" id="PTHR30086:SF20">
    <property type="entry name" value="ARGININE EXPORTER PROTEIN ARGO-RELATED"/>
    <property type="match status" value="1"/>
</dbReference>
<feature type="transmembrane region" description="Helical" evidence="6">
    <location>
        <begin position="136"/>
        <end position="157"/>
    </location>
</feature>
<sequence length="192" mass="21394">MEFLAIFLAFIIPLAWTPGPVNITLAAMGTTNGFKQSLKLILGLNVAFMLQSLATGLGLARLFSLYPFSFIVIKSVGVAYLLYLAYKISQMKLQDKKIPLDFSNGFILSLLNPKVYMTLVLMFTQFKNQSETFGGIFFLSALAMSFFFVGNALWSLFGSSLRRFIANETVFVLQKYVFALLLCGVAVYMALH</sequence>
<keyword evidence="5 6" id="KW-0472">Membrane</keyword>
<protein>
    <submittedName>
        <fullName evidence="7">LysE family translocator</fullName>
    </submittedName>
</protein>
<keyword evidence="3 6" id="KW-0812">Transmembrane</keyword>
<comment type="caution">
    <text evidence="7">The sequence shown here is derived from an EMBL/GenBank/DDBJ whole genome shotgun (WGS) entry which is preliminary data.</text>
</comment>
<keyword evidence="4 6" id="KW-1133">Transmembrane helix</keyword>
<reference evidence="7 8" key="3">
    <citation type="submission" date="2021-02" db="EMBL/GenBank/DDBJ databases">
        <authorList>
            <person name="Merkel A.Y."/>
        </authorList>
    </citation>
    <scope>NUCLEOTIDE SEQUENCE [LARGE SCALE GENOMIC DNA]</scope>
    <source>
        <strain evidence="7 8">T05b</strain>
    </source>
</reference>
<evidence type="ECO:0000313" key="8">
    <source>
        <dbReference type="Proteomes" id="UP000703590"/>
    </source>
</evidence>
<feature type="transmembrane region" description="Helical" evidence="6">
    <location>
        <begin position="6"/>
        <end position="28"/>
    </location>
</feature>
<evidence type="ECO:0000256" key="3">
    <source>
        <dbReference type="ARBA" id="ARBA00022692"/>
    </source>
</evidence>
<organism evidence="7 8">
    <name type="scientific">Sulfurospirillum tamanense</name>
    <dbReference type="NCBI Taxonomy" id="2813362"/>
    <lineage>
        <taxon>Bacteria</taxon>
        <taxon>Pseudomonadati</taxon>
        <taxon>Campylobacterota</taxon>
        <taxon>Epsilonproteobacteria</taxon>
        <taxon>Campylobacterales</taxon>
        <taxon>Sulfurospirillaceae</taxon>
        <taxon>Sulfurospirillum</taxon>
    </lineage>
</organism>
<dbReference type="EMBL" id="JAFHKK010000013">
    <property type="protein sequence ID" value="MBN2964557.1"/>
    <property type="molecule type" value="Genomic_DNA"/>
</dbReference>
<reference evidence="7 8" key="1">
    <citation type="submission" date="2021-02" db="EMBL/GenBank/DDBJ databases">
        <title>Sulfurospirillum tamanensis sp. nov.</title>
        <authorList>
            <person name="Frolova A."/>
            <person name="Merkel A."/>
            <person name="Slobodkin A."/>
        </authorList>
    </citation>
    <scope>NUCLEOTIDE SEQUENCE [LARGE SCALE GENOMIC DNA]</scope>
    <source>
        <strain evidence="7 8">T05b</strain>
    </source>
</reference>
<dbReference type="Proteomes" id="UP000703590">
    <property type="component" value="Unassembled WGS sequence"/>
</dbReference>
<name>A0ABS2WSB3_9BACT</name>
<keyword evidence="8" id="KW-1185">Reference proteome</keyword>
<evidence type="ECO:0000313" key="7">
    <source>
        <dbReference type="EMBL" id="MBN2964557.1"/>
    </source>
</evidence>
<keyword evidence="2" id="KW-1003">Cell membrane</keyword>
<feature type="transmembrane region" description="Helical" evidence="6">
    <location>
        <begin position="65"/>
        <end position="86"/>
    </location>
</feature>
<reference evidence="8" key="2">
    <citation type="submission" date="2021-02" db="EMBL/GenBank/DDBJ databases">
        <title>Sulfurospirillum tamanensis sp. nov.</title>
        <authorList>
            <person name="Merkel A.Y."/>
        </authorList>
    </citation>
    <scope>NUCLEOTIDE SEQUENCE [LARGE SCALE GENOMIC DNA]</scope>
    <source>
        <strain evidence="8">T05b</strain>
    </source>
</reference>
<feature type="transmembrane region" description="Helical" evidence="6">
    <location>
        <begin position="169"/>
        <end position="191"/>
    </location>
</feature>
<dbReference type="RefSeq" id="WP_205459105.1">
    <property type="nucleotide sequence ID" value="NZ_JAFHKK010000013.1"/>
</dbReference>
<gene>
    <name evidence="7" type="ORF">JWV37_07180</name>
</gene>
<dbReference type="Pfam" id="PF01810">
    <property type="entry name" value="LysE"/>
    <property type="match status" value="1"/>
</dbReference>
<evidence type="ECO:0000256" key="2">
    <source>
        <dbReference type="ARBA" id="ARBA00022475"/>
    </source>
</evidence>
<proteinExistence type="predicted"/>
<accession>A0ABS2WSB3</accession>
<dbReference type="InterPro" id="IPR001123">
    <property type="entry name" value="LeuE-type"/>
</dbReference>
<evidence type="ECO:0000256" key="1">
    <source>
        <dbReference type="ARBA" id="ARBA00004651"/>
    </source>
</evidence>
<comment type="subcellular location">
    <subcellularLocation>
        <location evidence="1">Cell membrane</location>
        <topology evidence="1">Multi-pass membrane protein</topology>
    </subcellularLocation>
</comment>
<feature type="transmembrane region" description="Helical" evidence="6">
    <location>
        <begin position="106"/>
        <end position="124"/>
    </location>
</feature>